<proteinExistence type="predicted"/>
<dbReference type="EMBL" id="RBNJ01000646">
    <property type="protein sequence ID" value="RUS34225.1"/>
    <property type="molecule type" value="Genomic_DNA"/>
</dbReference>
<protein>
    <submittedName>
        <fullName evidence="1">Uncharacterized protein</fullName>
    </submittedName>
</protein>
<evidence type="ECO:0000313" key="2">
    <source>
        <dbReference type="Proteomes" id="UP000274822"/>
    </source>
</evidence>
<sequence>MVLEPPAERCLYSISMVGNYLNKKELKKVAKTVLYDGIRGAIKEIRKIPAIRSKDKNENENPFLDSQFINDTTSDDKIIQEDDYNHPDVCYILELLRYTYKMISKKIPQRTNSERDIDIFFKSHMFSCFDDILDTHLYVQFVDFRVLYMADAHESFITIHISGEVVSRASRNRRMQAIDASADAEGYHLDWIFTKHDLAKNLTWGQEFSLCERAGSKIENGRKILDNTLKVQKTLRDMHRTLLDTLSEAGGGVLPAKIIQAFGKLLLPGFVSSGFFVRVLLNVYLGGGYYGSTKLAEFDIPTLSEELGRVVTMARTMLNVKNILRQTIKTFALMKEAAGKRRHSMDDVLVPPRVKEQVTPKKLRSKK</sequence>
<reference evidence="1 2" key="1">
    <citation type="journal article" date="2018" name="New Phytol.">
        <title>Phylogenomics of Endogonaceae and evolution of mycorrhizas within Mucoromycota.</title>
        <authorList>
            <person name="Chang Y."/>
            <person name="Desiro A."/>
            <person name="Na H."/>
            <person name="Sandor L."/>
            <person name="Lipzen A."/>
            <person name="Clum A."/>
            <person name="Barry K."/>
            <person name="Grigoriev I.V."/>
            <person name="Martin F.M."/>
            <person name="Stajich J.E."/>
            <person name="Smith M.E."/>
            <person name="Bonito G."/>
            <person name="Spatafora J.W."/>
        </authorList>
    </citation>
    <scope>NUCLEOTIDE SEQUENCE [LARGE SCALE GENOMIC DNA]</scope>
    <source>
        <strain evidence="1 2">AD002</strain>
    </source>
</reference>
<name>A0A433QWW0_9FUNG</name>
<evidence type="ECO:0000313" key="1">
    <source>
        <dbReference type="EMBL" id="RUS34225.1"/>
    </source>
</evidence>
<accession>A0A433QWW0</accession>
<dbReference type="Proteomes" id="UP000274822">
    <property type="component" value="Unassembled WGS sequence"/>
</dbReference>
<comment type="caution">
    <text evidence="1">The sequence shown here is derived from an EMBL/GenBank/DDBJ whole genome shotgun (WGS) entry which is preliminary data.</text>
</comment>
<keyword evidence="2" id="KW-1185">Reference proteome</keyword>
<gene>
    <name evidence="1" type="ORF">BC938DRAFT_481734</name>
</gene>
<dbReference type="AlphaFoldDB" id="A0A433QWW0"/>
<organism evidence="1 2">
    <name type="scientific">Jimgerdemannia flammicorona</name>
    <dbReference type="NCBI Taxonomy" id="994334"/>
    <lineage>
        <taxon>Eukaryota</taxon>
        <taxon>Fungi</taxon>
        <taxon>Fungi incertae sedis</taxon>
        <taxon>Mucoromycota</taxon>
        <taxon>Mucoromycotina</taxon>
        <taxon>Endogonomycetes</taxon>
        <taxon>Endogonales</taxon>
        <taxon>Endogonaceae</taxon>
        <taxon>Jimgerdemannia</taxon>
    </lineage>
</organism>